<keyword evidence="9" id="KW-1185">Reference proteome</keyword>
<evidence type="ECO:0000256" key="2">
    <source>
        <dbReference type="ARBA" id="ARBA00007635"/>
    </source>
</evidence>
<evidence type="ECO:0000313" key="9">
    <source>
        <dbReference type="Proteomes" id="UP000009183"/>
    </source>
</evidence>
<feature type="transmembrane region" description="Helical" evidence="6">
    <location>
        <begin position="62"/>
        <end position="80"/>
    </location>
</feature>
<protein>
    <recommendedName>
        <fullName evidence="6">WAT1-related protein</fullName>
    </recommendedName>
</protein>
<feature type="transmembrane region" description="Helical" evidence="6">
    <location>
        <begin position="87"/>
        <end position="106"/>
    </location>
</feature>
<dbReference type="EMBL" id="FN596506">
    <property type="protein sequence ID" value="CBI37621.3"/>
    <property type="molecule type" value="Genomic_DNA"/>
</dbReference>
<keyword evidence="3 6" id="KW-0812">Transmembrane</keyword>
<dbReference type="InterPro" id="IPR000620">
    <property type="entry name" value="EamA_dom"/>
</dbReference>
<dbReference type="AlphaFoldDB" id="D7U445"/>
<evidence type="ECO:0000259" key="7">
    <source>
        <dbReference type="Pfam" id="PF00892"/>
    </source>
</evidence>
<evidence type="ECO:0000256" key="5">
    <source>
        <dbReference type="ARBA" id="ARBA00023136"/>
    </source>
</evidence>
<dbReference type="InterPro" id="IPR037185">
    <property type="entry name" value="EmrE-like"/>
</dbReference>
<dbReference type="HOGENOM" id="CLU_025359_5_3_1"/>
<dbReference type="STRING" id="29760.D7U445"/>
<keyword evidence="5 6" id="KW-0472">Membrane</keyword>
<feature type="domain" description="EamA" evidence="7">
    <location>
        <begin position="9"/>
        <end position="130"/>
    </location>
</feature>
<evidence type="ECO:0000313" key="8">
    <source>
        <dbReference type="EMBL" id="CBI37621.3"/>
    </source>
</evidence>
<dbReference type="Pfam" id="PF00892">
    <property type="entry name" value="EamA"/>
    <property type="match status" value="1"/>
</dbReference>
<dbReference type="InterPro" id="IPR030184">
    <property type="entry name" value="WAT1-related"/>
</dbReference>
<dbReference type="OMA" id="MSIWVIG"/>
<sequence>MVLQHYKIWLIVQTKMSMVYPSYSGTALMCVCASIQSVVYAMCTERDWSAWKLGWDIRLLTVVYSGVLASGLMVTLMTWVSRMRGPLFVSSFFPLMLATVAILGSHLLHEQLHIGSIIAAVLIIVGLYIVL</sequence>
<dbReference type="InParanoid" id="D7U445"/>
<dbReference type="Proteomes" id="UP000009183">
    <property type="component" value="Chromosome 4"/>
</dbReference>
<organism evidence="8 9">
    <name type="scientific">Vitis vinifera</name>
    <name type="common">Grape</name>
    <dbReference type="NCBI Taxonomy" id="29760"/>
    <lineage>
        <taxon>Eukaryota</taxon>
        <taxon>Viridiplantae</taxon>
        <taxon>Streptophyta</taxon>
        <taxon>Embryophyta</taxon>
        <taxon>Tracheophyta</taxon>
        <taxon>Spermatophyta</taxon>
        <taxon>Magnoliopsida</taxon>
        <taxon>eudicotyledons</taxon>
        <taxon>Gunneridae</taxon>
        <taxon>Pentapetalae</taxon>
        <taxon>rosids</taxon>
        <taxon>Vitales</taxon>
        <taxon>Vitaceae</taxon>
        <taxon>Viteae</taxon>
        <taxon>Vitis</taxon>
    </lineage>
</organism>
<dbReference type="SUPFAM" id="SSF103481">
    <property type="entry name" value="Multidrug resistance efflux transporter EmrE"/>
    <property type="match status" value="1"/>
</dbReference>
<evidence type="ECO:0000256" key="4">
    <source>
        <dbReference type="ARBA" id="ARBA00022989"/>
    </source>
</evidence>
<evidence type="ECO:0000256" key="3">
    <source>
        <dbReference type="ARBA" id="ARBA00022692"/>
    </source>
</evidence>
<feature type="transmembrane region" description="Helical" evidence="6">
    <location>
        <begin position="112"/>
        <end position="130"/>
    </location>
</feature>
<dbReference type="PANTHER" id="PTHR31218">
    <property type="entry name" value="WAT1-RELATED PROTEIN"/>
    <property type="match status" value="1"/>
</dbReference>
<dbReference type="GO" id="GO:0022857">
    <property type="term" value="F:transmembrane transporter activity"/>
    <property type="evidence" value="ECO:0007669"/>
    <property type="project" value="InterPro"/>
</dbReference>
<dbReference type="eggNOG" id="ENOG502QR4Y">
    <property type="taxonomic scope" value="Eukaryota"/>
</dbReference>
<reference evidence="9" key="1">
    <citation type="journal article" date="2007" name="Nature">
        <title>The grapevine genome sequence suggests ancestral hexaploidization in major angiosperm phyla.</title>
        <authorList>
            <consortium name="The French-Italian Public Consortium for Grapevine Genome Characterization."/>
            <person name="Jaillon O."/>
            <person name="Aury J.-M."/>
            <person name="Noel B."/>
            <person name="Policriti A."/>
            <person name="Clepet C."/>
            <person name="Casagrande A."/>
            <person name="Choisne N."/>
            <person name="Aubourg S."/>
            <person name="Vitulo N."/>
            <person name="Jubin C."/>
            <person name="Vezzi A."/>
            <person name="Legeai F."/>
            <person name="Hugueney P."/>
            <person name="Dasilva C."/>
            <person name="Horner D."/>
            <person name="Mica E."/>
            <person name="Jublot D."/>
            <person name="Poulain J."/>
            <person name="Bruyere C."/>
            <person name="Billault A."/>
            <person name="Segurens B."/>
            <person name="Gouyvenoux M."/>
            <person name="Ugarte E."/>
            <person name="Cattonaro F."/>
            <person name="Anthouard V."/>
            <person name="Vico V."/>
            <person name="Del Fabbro C."/>
            <person name="Alaux M."/>
            <person name="Di Gaspero G."/>
            <person name="Dumas V."/>
            <person name="Felice N."/>
            <person name="Paillard S."/>
            <person name="Juman I."/>
            <person name="Moroldo M."/>
            <person name="Scalabrin S."/>
            <person name="Canaguier A."/>
            <person name="Le Clainche I."/>
            <person name="Malacrida G."/>
            <person name="Durand E."/>
            <person name="Pesole G."/>
            <person name="Laucou V."/>
            <person name="Chatelet P."/>
            <person name="Merdinoglu D."/>
            <person name="Delledonne M."/>
            <person name="Pezzotti M."/>
            <person name="Lecharny A."/>
            <person name="Scarpelli C."/>
            <person name="Artiguenave F."/>
            <person name="Pe M.E."/>
            <person name="Valle G."/>
            <person name="Morgante M."/>
            <person name="Caboche M."/>
            <person name="Adam-Blondon A.-F."/>
            <person name="Weissenbach J."/>
            <person name="Quetier F."/>
            <person name="Wincker P."/>
        </authorList>
    </citation>
    <scope>NUCLEOTIDE SEQUENCE [LARGE SCALE GENOMIC DNA]</scope>
    <source>
        <strain evidence="9">cv. Pinot noir / PN40024</strain>
    </source>
</reference>
<accession>D7U445</accession>
<comment type="subcellular location">
    <subcellularLocation>
        <location evidence="1 6">Membrane</location>
        <topology evidence="1 6">Multi-pass membrane protein</topology>
    </subcellularLocation>
</comment>
<dbReference type="GO" id="GO:0005886">
    <property type="term" value="C:plasma membrane"/>
    <property type="evidence" value="ECO:0000318"/>
    <property type="project" value="GO_Central"/>
</dbReference>
<name>D7U445_VITVI</name>
<dbReference type="PaxDb" id="29760-VIT_04s0044g00350.t01"/>
<evidence type="ECO:0000256" key="1">
    <source>
        <dbReference type="ARBA" id="ARBA00004141"/>
    </source>
</evidence>
<proteinExistence type="inferred from homology"/>
<keyword evidence="4 6" id="KW-1133">Transmembrane helix</keyword>
<feature type="transmembrane region" description="Helical" evidence="6">
    <location>
        <begin position="20"/>
        <end position="42"/>
    </location>
</feature>
<evidence type="ECO:0000256" key="6">
    <source>
        <dbReference type="RuleBase" id="RU363077"/>
    </source>
</evidence>
<comment type="similarity">
    <text evidence="2 6">Belongs to the drug/metabolite transporter (DMT) superfamily. Plant drug/metabolite exporter (P-DME) (TC 2.A.7.4) family.</text>
</comment>
<comment type="caution">
    <text evidence="6">Lacks conserved residue(s) required for the propagation of feature annotation.</text>
</comment>
<gene>
    <name evidence="8" type="ordered locus">VIT_04s0044g00350</name>
</gene>